<protein>
    <submittedName>
        <fullName evidence="1">Uncharacterized protein</fullName>
    </submittedName>
</protein>
<dbReference type="EMBL" id="RBLC01000001">
    <property type="protein sequence ID" value="RKS26181.1"/>
    <property type="molecule type" value="Genomic_DNA"/>
</dbReference>
<dbReference type="AlphaFoldDB" id="A0A495MJL7"/>
<dbReference type="OrthoDB" id="1363057at2"/>
<evidence type="ECO:0000313" key="2">
    <source>
        <dbReference type="Proteomes" id="UP000277579"/>
    </source>
</evidence>
<dbReference type="RefSeq" id="WP_121375527.1">
    <property type="nucleotide sequence ID" value="NZ_RBLC01000001.1"/>
</dbReference>
<reference evidence="1 2" key="1">
    <citation type="submission" date="2018-10" db="EMBL/GenBank/DDBJ databases">
        <title>Genomic Encyclopedia of Archaeal and Bacterial Type Strains, Phase II (KMG-II): from individual species to whole genera.</title>
        <authorList>
            <person name="Goeker M."/>
        </authorList>
    </citation>
    <scope>NUCLEOTIDE SEQUENCE [LARGE SCALE GENOMIC DNA]</scope>
    <source>
        <strain evidence="1 2">DSM 29537</strain>
    </source>
</reference>
<sequence length="170" mass="20302">MKKIFIFIASTIIGIQAPQLISLKEYYSGKGVIFDKNYKYPFIESDYKQPFTPTLKQIKQAEDLLFSDYYDYRTKVLDSFKSNYKLNTKLKEPKKVKNKFFKYYRQYAGYTNNSNDSIIYIGLFNFSNQKKANQYFEGWDKTLSLGSGEYYQDNQEFYLMNLTQKKIVFK</sequence>
<name>A0A495MJL7_9FLAO</name>
<organism evidence="1 2">
    <name type="scientific">Flavobacterium endophyticum</name>
    <dbReference type="NCBI Taxonomy" id="1540163"/>
    <lineage>
        <taxon>Bacteria</taxon>
        <taxon>Pseudomonadati</taxon>
        <taxon>Bacteroidota</taxon>
        <taxon>Flavobacteriia</taxon>
        <taxon>Flavobacteriales</taxon>
        <taxon>Flavobacteriaceae</taxon>
        <taxon>Flavobacterium</taxon>
    </lineage>
</organism>
<accession>A0A495MJL7</accession>
<proteinExistence type="predicted"/>
<dbReference type="Proteomes" id="UP000277579">
    <property type="component" value="Unassembled WGS sequence"/>
</dbReference>
<evidence type="ECO:0000313" key="1">
    <source>
        <dbReference type="EMBL" id="RKS26181.1"/>
    </source>
</evidence>
<gene>
    <name evidence="1" type="ORF">CLV94_1237</name>
</gene>
<keyword evidence="2" id="KW-1185">Reference proteome</keyword>
<comment type="caution">
    <text evidence="1">The sequence shown here is derived from an EMBL/GenBank/DDBJ whole genome shotgun (WGS) entry which is preliminary data.</text>
</comment>